<dbReference type="GeneID" id="8200457"/>
<evidence type="ECO:0000256" key="8">
    <source>
        <dbReference type="RuleBase" id="RU365076"/>
    </source>
</evidence>
<comment type="catalytic activity">
    <reaction evidence="7 8">
        <text>geranylgeranyl diphosphate + L-cysteinyl-[protein] = S-geranylgeranyl-L-cysteinyl-[protein] + diphosphate</text>
        <dbReference type="Rhea" id="RHEA:21240"/>
        <dbReference type="Rhea" id="RHEA-COMP:10131"/>
        <dbReference type="Rhea" id="RHEA-COMP:11537"/>
        <dbReference type="ChEBI" id="CHEBI:29950"/>
        <dbReference type="ChEBI" id="CHEBI:33019"/>
        <dbReference type="ChEBI" id="CHEBI:57533"/>
        <dbReference type="ChEBI" id="CHEBI:86021"/>
        <dbReference type="EC" id="2.5.1.60"/>
    </reaction>
</comment>
<dbReference type="eggNOG" id="KOG0366">
    <property type="taxonomic scope" value="Eukaryota"/>
</dbReference>
<dbReference type="FunCoup" id="C4R5H8">
    <property type="interactions" value="303"/>
</dbReference>
<comment type="function">
    <text evidence="8">Catalyzes the transfer of a geranylgeranyl moiety from geranylgeranyl diphosphate to both cysteines of proteins with the C-terminal sequence -XXCC, -XCXC and -CCXX.</text>
</comment>
<feature type="domain" description="Prenyltransferase alpha-alpha toroid" evidence="9">
    <location>
        <begin position="18"/>
        <end position="319"/>
    </location>
</feature>
<dbReference type="STRING" id="644223.C4R5H8"/>
<dbReference type="GO" id="GO:0005968">
    <property type="term" value="C:Rab-protein geranylgeranyltransferase complex"/>
    <property type="evidence" value="ECO:0007669"/>
    <property type="project" value="UniProtKB-UniRule"/>
</dbReference>
<keyword evidence="2 8" id="KW-0637">Prenyltransferase</keyword>
<dbReference type="GO" id="GO:0170069">
    <property type="term" value="C:geranylgeranyltransferase-III complex"/>
    <property type="evidence" value="ECO:0007669"/>
    <property type="project" value="EnsemblFungi"/>
</dbReference>
<name>C4R5H8_KOMPG</name>
<dbReference type="Proteomes" id="UP000000314">
    <property type="component" value="Chromosome 3"/>
</dbReference>
<dbReference type="GO" id="GO:0004663">
    <property type="term" value="F:Rab geranylgeranyltransferase activity"/>
    <property type="evidence" value="ECO:0007669"/>
    <property type="project" value="UniProtKB-UniRule"/>
</dbReference>
<dbReference type="Pfam" id="PF00432">
    <property type="entry name" value="Prenyltrans"/>
    <property type="match status" value="1"/>
</dbReference>
<evidence type="ECO:0000256" key="3">
    <source>
        <dbReference type="ARBA" id="ARBA00022679"/>
    </source>
</evidence>
<dbReference type="EMBL" id="FN392321">
    <property type="protein sequence ID" value="CAY70814.1"/>
    <property type="molecule type" value="Genomic_DNA"/>
</dbReference>
<comment type="similarity">
    <text evidence="1 8">Belongs to the protein prenyltransferase subunit beta family.</text>
</comment>
<accession>C4R5H8</accession>
<keyword evidence="11" id="KW-1185">Reference proteome</keyword>
<dbReference type="InterPro" id="IPR008930">
    <property type="entry name" value="Terpenoid_cyclase/PrenylTrfase"/>
</dbReference>
<evidence type="ECO:0000256" key="1">
    <source>
        <dbReference type="ARBA" id="ARBA00010497"/>
    </source>
</evidence>
<dbReference type="InterPro" id="IPR026873">
    <property type="entry name" value="Ptb1"/>
</dbReference>
<keyword evidence="6 8" id="KW-0862">Zinc</keyword>
<dbReference type="SUPFAM" id="SSF48239">
    <property type="entry name" value="Terpenoid cyclases/Protein prenyltransferases"/>
    <property type="match status" value="1"/>
</dbReference>
<proteinExistence type="inferred from homology"/>
<dbReference type="CDD" id="cd02894">
    <property type="entry name" value="GGTase-II"/>
    <property type="match status" value="1"/>
</dbReference>
<dbReference type="SMR" id="C4R5H8"/>
<dbReference type="GO" id="GO:0006612">
    <property type="term" value="P:protein targeting to membrane"/>
    <property type="evidence" value="ECO:0007669"/>
    <property type="project" value="EnsemblFungi"/>
</dbReference>
<evidence type="ECO:0000256" key="4">
    <source>
        <dbReference type="ARBA" id="ARBA00022723"/>
    </source>
</evidence>
<keyword evidence="5" id="KW-0677">Repeat</keyword>
<dbReference type="EC" id="2.5.1.60" evidence="8"/>
<reference evidence="10 11" key="1">
    <citation type="journal article" date="2009" name="Nat. Biotechnol.">
        <title>Genome sequence of the recombinant protein production host Pichia pastoris.</title>
        <authorList>
            <person name="De Schutter K."/>
            <person name="Lin Y.C."/>
            <person name="Tiels P."/>
            <person name="Van Hecke A."/>
            <person name="Glinka S."/>
            <person name="Weber-Lehmann J."/>
            <person name="Rouze P."/>
            <person name="Van de Peer Y."/>
            <person name="Callewaert N."/>
        </authorList>
    </citation>
    <scope>NUCLEOTIDE SEQUENCE [LARGE SCALE GENOMIC DNA]</scope>
    <source>
        <strain evidence="11">GS115 / ATCC 20864</strain>
    </source>
</reference>
<dbReference type="InterPro" id="IPR001330">
    <property type="entry name" value="Prenyltrans"/>
</dbReference>
<dbReference type="InterPro" id="IPR045089">
    <property type="entry name" value="PGGT1B-like"/>
</dbReference>
<evidence type="ECO:0000313" key="11">
    <source>
        <dbReference type="Proteomes" id="UP000000314"/>
    </source>
</evidence>
<dbReference type="GO" id="GO:0046872">
    <property type="term" value="F:metal ion binding"/>
    <property type="evidence" value="ECO:0007669"/>
    <property type="project" value="UniProtKB-KW"/>
</dbReference>
<dbReference type="InParanoid" id="C4R5H8"/>
<keyword evidence="3 8" id="KW-0808">Transferase</keyword>
<evidence type="ECO:0000256" key="7">
    <source>
        <dbReference type="ARBA" id="ARBA00047658"/>
    </source>
</evidence>
<evidence type="ECO:0000313" key="10">
    <source>
        <dbReference type="EMBL" id="CAY70814.1"/>
    </source>
</evidence>
<keyword evidence="4 8" id="KW-0479">Metal-binding</keyword>
<protein>
    <recommendedName>
        <fullName evidence="8">Geranylgeranyl transferase type-2 subunit beta</fullName>
        <ecNumber evidence="8">2.5.1.60</ecNumber>
    </recommendedName>
</protein>
<dbReference type="PANTHER" id="PTHR11774">
    <property type="entry name" value="GERANYLGERANYL TRANSFERASE TYPE BETA SUBUNIT"/>
    <property type="match status" value="1"/>
</dbReference>
<gene>
    <name evidence="10" type="ordered locus">PAS_chr3_0764</name>
</gene>
<dbReference type="PANTHER" id="PTHR11774:SF11">
    <property type="entry name" value="GERANYLGERANYL TRANSFERASE TYPE-2 SUBUNIT BETA"/>
    <property type="match status" value="1"/>
</dbReference>
<organism evidence="10 11">
    <name type="scientific">Komagataella phaffii (strain GS115 / ATCC 20864)</name>
    <name type="common">Yeast</name>
    <name type="synonym">Pichia pastoris</name>
    <dbReference type="NCBI Taxonomy" id="644223"/>
    <lineage>
        <taxon>Eukaryota</taxon>
        <taxon>Fungi</taxon>
        <taxon>Dikarya</taxon>
        <taxon>Ascomycota</taxon>
        <taxon>Saccharomycotina</taxon>
        <taxon>Pichiomycetes</taxon>
        <taxon>Pichiales</taxon>
        <taxon>Pichiaceae</taxon>
        <taxon>Komagataella</taxon>
    </lineage>
</organism>
<dbReference type="HOGENOM" id="CLU_028946_3_0_1"/>
<dbReference type="RefSeq" id="XP_002492993.1">
    <property type="nucleotide sequence ID" value="XM_002492948.1"/>
</dbReference>
<dbReference type="OMA" id="VKRCQCP"/>
<evidence type="ECO:0000259" key="9">
    <source>
        <dbReference type="Pfam" id="PF00432"/>
    </source>
</evidence>
<evidence type="ECO:0000256" key="6">
    <source>
        <dbReference type="ARBA" id="ARBA00022833"/>
    </source>
</evidence>
<evidence type="ECO:0000256" key="2">
    <source>
        <dbReference type="ARBA" id="ARBA00022602"/>
    </source>
</evidence>
<dbReference type="Gene3D" id="1.50.10.20">
    <property type="match status" value="1"/>
</dbReference>
<dbReference type="KEGG" id="ppa:PAS_chr3_0764"/>
<evidence type="ECO:0000256" key="5">
    <source>
        <dbReference type="ARBA" id="ARBA00022737"/>
    </source>
</evidence>
<dbReference type="OrthoDB" id="5428259at2759"/>
<dbReference type="AlphaFoldDB" id="C4R5H8"/>
<sequence length="333" mass="37558">MFHLSQNVCICSTIIMSLHKELHRKYIQELDSHKDDYAYWLTEHLRMNGLYWGITALFTLKYEDTFNKEEVIDFVLSCWDDLHGGFGAFPRHDSHILSTLSAVQILKTYGQLDILPATKRDKLVTFVKGLQLKDGSFEGDRFGEVDTRFVYTGLSCLSILGELTPEVVDPAVEFIAQCSNFDGAYGMVPGAESHAAQVFVCVAALAIANRLDLVNKDMLIPWLSERQVKGGGLNGRPEKLPDVCYSWWVLSSLSILQSLYCIDQEALRQFIYTCQDAVNGGISDRPDNQTDVYHTLFGIAGLSLMGFDDLEPIDPVYCMPKRIVLTIEKYGRE</sequence>
<dbReference type="FunFam" id="1.50.10.20:FF:000028">
    <property type="entry name" value="Geranylgeranyl transferase type-2 subunit beta"/>
    <property type="match status" value="1"/>
</dbReference>
<dbReference type="GO" id="GO:0006888">
    <property type="term" value="P:endoplasmic reticulum to Golgi vesicle-mediated transport"/>
    <property type="evidence" value="ECO:0007669"/>
    <property type="project" value="EnsemblFungi"/>
</dbReference>
<comment type="cofactor">
    <cofactor evidence="8">
        <name>Zn(2+)</name>
        <dbReference type="ChEBI" id="CHEBI:29105"/>
    </cofactor>
    <text evidence="8">Binds 1 zinc ion per subunit.</text>
</comment>